<feature type="domain" description="WYL" evidence="1">
    <location>
        <begin position="118"/>
        <end position="185"/>
    </location>
</feature>
<dbReference type="InterPro" id="IPR057727">
    <property type="entry name" value="WCX_dom"/>
</dbReference>
<dbReference type="PIRSF" id="PIRSF016838">
    <property type="entry name" value="PafC"/>
    <property type="match status" value="1"/>
</dbReference>
<dbReference type="PANTHER" id="PTHR34580:SF1">
    <property type="entry name" value="PROTEIN PAFC"/>
    <property type="match status" value="1"/>
</dbReference>
<evidence type="ECO:0000313" key="4">
    <source>
        <dbReference type="EMBL" id="SUZ64713.1"/>
    </source>
</evidence>
<dbReference type="PROSITE" id="PS52050">
    <property type="entry name" value="WYL"/>
    <property type="match status" value="1"/>
</dbReference>
<dbReference type="EMBL" id="UINC01000940">
    <property type="protein sequence ID" value="SUZ64713.1"/>
    <property type="molecule type" value="Genomic_DNA"/>
</dbReference>
<evidence type="ECO:0000259" key="2">
    <source>
        <dbReference type="Pfam" id="PF19187"/>
    </source>
</evidence>
<organism evidence="4">
    <name type="scientific">marine metagenome</name>
    <dbReference type="NCBI Taxonomy" id="408172"/>
    <lineage>
        <taxon>unclassified sequences</taxon>
        <taxon>metagenomes</taxon>
        <taxon>ecological metagenomes</taxon>
    </lineage>
</organism>
<dbReference type="PANTHER" id="PTHR34580">
    <property type="match status" value="1"/>
</dbReference>
<feature type="domain" description="PafC HTH" evidence="2">
    <location>
        <begin position="2"/>
        <end position="97"/>
    </location>
</feature>
<feature type="domain" description="WCX" evidence="3">
    <location>
        <begin position="213"/>
        <end position="274"/>
    </location>
</feature>
<dbReference type="InterPro" id="IPR051534">
    <property type="entry name" value="CBASS_pafABC_assoc_protein"/>
</dbReference>
<name>A0A381PGX0_9ZZZZ</name>
<dbReference type="InterPro" id="IPR043839">
    <property type="entry name" value="PafC_HTH"/>
</dbReference>
<evidence type="ECO:0008006" key="5">
    <source>
        <dbReference type="Google" id="ProtNLM"/>
    </source>
</evidence>
<dbReference type="InterPro" id="IPR028349">
    <property type="entry name" value="PafC-like"/>
</dbReference>
<dbReference type="Pfam" id="PF13280">
    <property type="entry name" value="WYL"/>
    <property type="match status" value="1"/>
</dbReference>
<reference evidence="4" key="1">
    <citation type="submission" date="2018-05" db="EMBL/GenBank/DDBJ databases">
        <authorList>
            <person name="Lanie J.A."/>
            <person name="Ng W.-L."/>
            <person name="Kazmierczak K.M."/>
            <person name="Andrzejewski T.M."/>
            <person name="Davidsen T.M."/>
            <person name="Wayne K.J."/>
            <person name="Tettelin H."/>
            <person name="Glass J.I."/>
            <person name="Rusch D."/>
            <person name="Podicherti R."/>
            <person name="Tsui H.-C.T."/>
            <person name="Winkler M.E."/>
        </authorList>
    </citation>
    <scope>NUCLEOTIDE SEQUENCE</scope>
</reference>
<dbReference type="Pfam" id="PF25583">
    <property type="entry name" value="WCX"/>
    <property type="match status" value="1"/>
</dbReference>
<gene>
    <name evidence="4" type="ORF">METZ01_LOCUS17567</name>
</gene>
<protein>
    <recommendedName>
        <fullName evidence="5">WYL domain-containing protein</fullName>
    </recommendedName>
</protein>
<accession>A0A381PGX0</accession>
<dbReference type="InterPro" id="IPR026881">
    <property type="entry name" value="WYL_dom"/>
</dbReference>
<dbReference type="AlphaFoldDB" id="A0A381PGX0"/>
<dbReference type="Pfam" id="PF19187">
    <property type="entry name" value="HTH_PafC"/>
    <property type="match status" value="1"/>
</dbReference>
<sequence length="292" mass="32683">MALDEVTRRFDYPRDDLLEDIWFVVQMIGVAPFGPGDMLEARVEDDWVHIEYSPWFVRPMTLRPEEVLGLLAAGQSVAEFSIGDDLGPLGRALTKLSAMVEPEVRDAIDVRLGVADDELLEALQQARADRRIVEIDYYSYGRDELTTRVVEPHALTADIGHWYLSAHCQMAGATRVFRLDRISRYAVGDEVYPEPTSPGAGPEGFLADGDYPEVELLLDPSVRWVITQYPHRWTEDVDGERLRVRLAVASTAWLERLLLRVGTAATVLEAPEGLGLDLRSSAAARVLARYSC</sequence>
<evidence type="ECO:0000259" key="1">
    <source>
        <dbReference type="Pfam" id="PF13280"/>
    </source>
</evidence>
<proteinExistence type="predicted"/>
<evidence type="ECO:0000259" key="3">
    <source>
        <dbReference type="Pfam" id="PF25583"/>
    </source>
</evidence>